<evidence type="ECO:0000256" key="1">
    <source>
        <dbReference type="ARBA" id="ARBA00000085"/>
    </source>
</evidence>
<keyword evidence="5" id="KW-0600">Photoreceptor protein</keyword>
<evidence type="ECO:0000259" key="16">
    <source>
        <dbReference type="PROSITE" id="PS50112"/>
    </source>
</evidence>
<evidence type="ECO:0000256" key="6">
    <source>
        <dbReference type="ARBA" id="ARBA00022553"/>
    </source>
</evidence>
<dbReference type="InterPro" id="IPR050351">
    <property type="entry name" value="BphY/WalK/GraS-like"/>
</dbReference>
<dbReference type="GO" id="GO:0000155">
    <property type="term" value="F:phosphorelay sensor kinase activity"/>
    <property type="evidence" value="ECO:0007669"/>
    <property type="project" value="InterPro"/>
</dbReference>
<evidence type="ECO:0000313" key="17">
    <source>
        <dbReference type="EMBL" id="QOV24577.1"/>
    </source>
</evidence>
<comment type="function">
    <text evidence="13">Photoreceptor which exists in two forms that are reversibly interconvertible by light: the R form that absorbs maximally in the red region of the spectrum and the FR form that absorbs maximally in the far-red region.</text>
</comment>
<evidence type="ECO:0000259" key="14">
    <source>
        <dbReference type="PROSITE" id="PS50046"/>
    </source>
</evidence>
<sequence length="752" mass="85794">MSDQDITIPFPVDVSNCNKEPIHIPGSIQSHGVMFALQEADFTILQVSDNVFNFFGLHPEEVINKNLSQLLGLEQIRLLRESLDEDDLLIVNPIELSINVDNRTVYFDGIVHRSQGVIILELEPITSEKGKIFFNIYHLIKSTISKLKKAANIGEFSDILVRQIKRITGFHRVMVYRFDQDWNGAVIAEQKPEYLTTYLGLHYPASDIPAQARKLYSQNWLRLIPNIDYQPAAIVPRNNPLTEEPLDLSNSVLRSVSPLHIEYMQNMGVTASMSISIMKDGKLWGLIACHHQAPKFIPYEIRNACEFLGQIASLEISGKEENEDIEYKLYLQSCNYKLVEYMSLEQNFIHGLINHDPSLLNIANAQGAAVCFDGEYFTVGNTPQKQEMQELVEWIHENQKDEIFYTDCLSQVYPEAEKLGNVASGLMVVSISKIQKNYVLWFRPEVVQTVDWGGNPNKPVEVEENGSIRLSPRKSFELWKETVLLKSLPWKSPEINAALELRSAIIGLVLRKADELAQLNIELERSNRELDAFAYIASHDLKEPLRGIHNYSNFLMEDYGGLLNEEGKKKLQTLIRLTQRMEDLIDSLLHFSRLGRADLAMQITDLNDVLHGSLELLRPRIEDMKVDIQVPRPLPTVYCDRIRVGELFNNLITNSIKYNDKANKWISIGYIEEPPSPIIFYVRDNGIGIREKHFESIFRIFKRLHGPSKYGGGTGAGLTIAKKIVERHGGRIWVDSTYSEGTTFYFTLEGVK</sequence>
<dbReference type="InterPro" id="IPR003661">
    <property type="entry name" value="HisK_dim/P_dom"/>
</dbReference>
<dbReference type="InterPro" id="IPR003018">
    <property type="entry name" value="GAF"/>
</dbReference>
<dbReference type="CDD" id="cd00082">
    <property type="entry name" value="HisKA"/>
    <property type="match status" value="1"/>
</dbReference>
<evidence type="ECO:0000256" key="5">
    <source>
        <dbReference type="ARBA" id="ARBA00022543"/>
    </source>
</evidence>
<dbReference type="Proteomes" id="UP000593846">
    <property type="component" value="Chromosome"/>
</dbReference>
<dbReference type="SUPFAM" id="SSF47384">
    <property type="entry name" value="Homodimeric domain of signal transducing histidine kinase"/>
    <property type="match status" value="1"/>
</dbReference>
<dbReference type="InterPro" id="IPR013654">
    <property type="entry name" value="PAS_2"/>
</dbReference>
<evidence type="ECO:0000256" key="8">
    <source>
        <dbReference type="ARBA" id="ARBA00022679"/>
    </source>
</evidence>
<comment type="catalytic activity">
    <reaction evidence="1">
        <text>ATP + protein L-histidine = ADP + protein N-phospho-L-histidine.</text>
        <dbReference type="EC" id="2.7.13.3"/>
    </reaction>
</comment>
<feature type="domain" description="Phytochrome chromophore attachment site" evidence="14">
    <location>
        <begin position="152"/>
        <end position="310"/>
    </location>
</feature>
<comment type="subunit">
    <text evidence="3">Homodimer.</text>
</comment>
<dbReference type="InterPro" id="IPR003594">
    <property type="entry name" value="HATPase_dom"/>
</dbReference>
<dbReference type="InterPro" id="IPR001294">
    <property type="entry name" value="Phytochrome"/>
</dbReference>
<dbReference type="GO" id="GO:0000156">
    <property type="term" value="F:phosphorelay response regulator activity"/>
    <property type="evidence" value="ECO:0007669"/>
    <property type="project" value="TreeGrafter"/>
</dbReference>
<evidence type="ECO:0000256" key="2">
    <source>
        <dbReference type="ARBA" id="ARBA00006402"/>
    </source>
</evidence>
<accession>A0A7S6RGQ6</accession>
<dbReference type="PROSITE" id="PS50109">
    <property type="entry name" value="HIS_KIN"/>
    <property type="match status" value="1"/>
</dbReference>
<keyword evidence="9" id="KW-0418">Kinase</keyword>
<dbReference type="CDD" id="cd00130">
    <property type="entry name" value="PAS"/>
    <property type="match status" value="1"/>
</dbReference>
<evidence type="ECO:0000256" key="10">
    <source>
        <dbReference type="ARBA" id="ARBA00022991"/>
    </source>
</evidence>
<evidence type="ECO:0000256" key="4">
    <source>
        <dbReference type="ARBA" id="ARBA00012438"/>
    </source>
</evidence>
<name>A0A7S6RGQ6_9CYAN</name>
<keyword evidence="12" id="KW-0675">Receptor</keyword>
<dbReference type="Pfam" id="PF00360">
    <property type="entry name" value="PHY"/>
    <property type="match status" value="1"/>
</dbReference>
<keyword evidence="18" id="KW-1185">Reference proteome</keyword>
<keyword evidence="7" id="KW-0716">Sensory transduction</keyword>
<dbReference type="GO" id="GO:0009584">
    <property type="term" value="P:detection of visible light"/>
    <property type="evidence" value="ECO:0007669"/>
    <property type="project" value="InterPro"/>
</dbReference>
<dbReference type="SUPFAM" id="SSF55785">
    <property type="entry name" value="PYP-like sensor domain (PAS domain)"/>
    <property type="match status" value="1"/>
</dbReference>
<dbReference type="Gene3D" id="3.30.565.10">
    <property type="entry name" value="Histidine kinase-like ATPase, C-terminal domain"/>
    <property type="match status" value="1"/>
</dbReference>
<evidence type="ECO:0000256" key="7">
    <source>
        <dbReference type="ARBA" id="ARBA00022606"/>
    </source>
</evidence>
<dbReference type="InterPro" id="IPR043150">
    <property type="entry name" value="Phytochrome_PHY_sf"/>
</dbReference>
<dbReference type="GO" id="GO:0007234">
    <property type="term" value="P:osmosensory signaling via phosphorelay pathway"/>
    <property type="evidence" value="ECO:0007669"/>
    <property type="project" value="TreeGrafter"/>
</dbReference>
<keyword evidence="10" id="KW-0157">Chromophore</keyword>
<dbReference type="SUPFAM" id="SSF55874">
    <property type="entry name" value="ATPase domain of HSP90 chaperone/DNA topoisomerase II/histidine kinase"/>
    <property type="match status" value="1"/>
</dbReference>
<dbReference type="SMART" id="SM00387">
    <property type="entry name" value="HATPase_c"/>
    <property type="match status" value="1"/>
</dbReference>
<dbReference type="EMBL" id="CP063311">
    <property type="protein sequence ID" value="QOV24577.1"/>
    <property type="molecule type" value="Genomic_DNA"/>
</dbReference>
<gene>
    <name evidence="17" type="ORF">IM676_04490</name>
</gene>
<dbReference type="EC" id="2.7.13.3" evidence="4"/>
<dbReference type="InterPro" id="IPR035965">
    <property type="entry name" value="PAS-like_dom_sf"/>
</dbReference>
<dbReference type="InterPro" id="IPR013515">
    <property type="entry name" value="Phytochrome_cen-reg"/>
</dbReference>
<dbReference type="FunFam" id="3.30.565.10:FF:000006">
    <property type="entry name" value="Sensor histidine kinase WalK"/>
    <property type="match status" value="1"/>
</dbReference>
<keyword evidence="11" id="KW-0472">Membrane</keyword>
<proteinExistence type="inferred from homology"/>
<protein>
    <recommendedName>
        <fullName evidence="4">histidine kinase</fullName>
        <ecNumber evidence="4">2.7.13.3</ecNumber>
    </recommendedName>
</protein>
<dbReference type="InterPro" id="IPR000014">
    <property type="entry name" value="PAS"/>
</dbReference>
<dbReference type="InterPro" id="IPR016132">
    <property type="entry name" value="Phyto_chromo_attachment"/>
</dbReference>
<organism evidence="17 18">
    <name type="scientific">Anabaenopsis elenkinii CCIBt3563</name>
    <dbReference type="NCBI Taxonomy" id="2779889"/>
    <lineage>
        <taxon>Bacteria</taxon>
        <taxon>Bacillati</taxon>
        <taxon>Cyanobacteriota</taxon>
        <taxon>Cyanophyceae</taxon>
        <taxon>Nostocales</taxon>
        <taxon>Nodulariaceae</taxon>
        <taxon>Anabaenopsis</taxon>
    </lineage>
</organism>
<dbReference type="PRINTS" id="PR01033">
    <property type="entry name" value="PHYTOCHROME"/>
</dbReference>
<dbReference type="PANTHER" id="PTHR42878:SF15">
    <property type="entry name" value="BACTERIOPHYTOCHROME"/>
    <property type="match status" value="1"/>
</dbReference>
<evidence type="ECO:0000256" key="12">
    <source>
        <dbReference type="ARBA" id="ARBA00023170"/>
    </source>
</evidence>
<dbReference type="GO" id="GO:0016020">
    <property type="term" value="C:membrane"/>
    <property type="evidence" value="ECO:0007669"/>
    <property type="project" value="UniProtKB-SubCell"/>
</dbReference>
<keyword evidence="6" id="KW-0597">Phosphoprotein</keyword>
<keyword evidence="8" id="KW-0808">Transferase</keyword>
<dbReference type="Pfam" id="PF02518">
    <property type="entry name" value="HATPase_c"/>
    <property type="match status" value="1"/>
</dbReference>
<dbReference type="InterPro" id="IPR036097">
    <property type="entry name" value="HisK_dim/P_sf"/>
</dbReference>
<evidence type="ECO:0000256" key="13">
    <source>
        <dbReference type="ARBA" id="ARBA00055745"/>
    </source>
</evidence>
<evidence type="ECO:0000256" key="9">
    <source>
        <dbReference type="ARBA" id="ARBA00022777"/>
    </source>
</evidence>
<dbReference type="Pfam" id="PF00512">
    <property type="entry name" value="HisKA"/>
    <property type="match status" value="1"/>
</dbReference>
<dbReference type="Gene3D" id="3.30.450.20">
    <property type="entry name" value="PAS domain"/>
    <property type="match status" value="1"/>
</dbReference>
<evidence type="ECO:0000256" key="3">
    <source>
        <dbReference type="ARBA" id="ARBA00011738"/>
    </source>
</evidence>
<feature type="domain" description="PAS" evidence="16">
    <location>
        <begin position="34"/>
        <end position="85"/>
    </location>
</feature>
<dbReference type="PROSITE" id="PS50046">
    <property type="entry name" value="PHYTOCHROME_2"/>
    <property type="match status" value="1"/>
</dbReference>
<dbReference type="Gene3D" id="3.30.450.40">
    <property type="match status" value="1"/>
</dbReference>
<dbReference type="PROSITE" id="PS50112">
    <property type="entry name" value="PAS"/>
    <property type="match status" value="1"/>
</dbReference>
<dbReference type="SUPFAM" id="SSF55781">
    <property type="entry name" value="GAF domain-like"/>
    <property type="match status" value="2"/>
</dbReference>
<dbReference type="SMART" id="SM00065">
    <property type="entry name" value="GAF"/>
    <property type="match status" value="1"/>
</dbReference>
<dbReference type="Gene3D" id="3.30.450.270">
    <property type="match status" value="1"/>
</dbReference>
<dbReference type="PANTHER" id="PTHR42878">
    <property type="entry name" value="TWO-COMPONENT HISTIDINE KINASE"/>
    <property type="match status" value="1"/>
</dbReference>
<dbReference type="InterPro" id="IPR005467">
    <property type="entry name" value="His_kinase_dom"/>
</dbReference>
<evidence type="ECO:0000313" key="18">
    <source>
        <dbReference type="Proteomes" id="UP000593846"/>
    </source>
</evidence>
<dbReference type="Pfam" id="PF01590">
    <property type="entry name" value="GAF"/>
    <property type="match status" value="1"/>
</dbReference>
<dbReference type="InterPro" id="IPR029016">
    <property type="entry name" value="GAF-like_dom_sf"/>
</dbReference>
<dbReference type="InterPro" id="IPR036890">
    <property type="entry name" value="HATPase_C_sf"/>
</dbReference>
<dbReference type="AlphaFoldDB" id="A0A7S6RGQ6"/>
<dbReference type="GO" id="GO:0009881">
    <property type="term" value="F:photoreceptor activity"/>
    <property type="evidence" value="ECO:0007669"/>
    <property type="project" value="UniProtKB-KW"/>
</dbReference>
<dbReference type="Pfam" id="PF08446">
    <property type="entry name" value="PAS_2"/>
    <property type="match status" value="1"/>
</dbReference>
<dbReference type="GO" id="GO:0006355">
    <property type="term" value="P:regulation of DNA-templated transcription"/>
    <property type="evidence" value="ECO:0007669"/>
    <property type="project" value="InterPro"/>
</dbReference>
<reference evidence="18" key="1">
    <citation type="submission" date="2020-10" db="EMBL/GenBank/DDBJ databases">
        <title>Genome-based taxonomic classification of the species Anabaenopsis elenkinii.</title>
        <authorList>
            <person name="Delbaje E."/>
            <person name="Andreote A.P.D."/>
            <person name="Pellegrinetti T.A."/>
            <person name="Cruz R.B."/>
            <person name="Branco L.H.Z."/>
            <person name="Fiore M.F."/>
        </authorList>
    </citation>
    <scope>NUCLEOTIDE SEQUENCE [LARGE SCALE GENOMIC DNA]</scope>
    <source>
        <strain evidence="18">CCIBt3563</strain>
    </source>
</reference>
<dbReference type="KEGG" id="aee:IM676_04490"/>
<dbReference type="Gene3D" id="1.10.287.130">
    <property type="match status" value="1"/>
</dbReference>
<feature type="domain" description="Histidine kinase" evidence="15">
    <location>
        <begin position="536"/>
        <end position="752"/>
    </location>
</feature>
<dbReference type="SMART" id="SM00388">
    <property type="entry name" value="HisKA"/>
    <property type="match status" value="1"/>
</dbReference>
<dbReference type="GO" id="GO:0030295">
    <property type="term" value="F:protein kinase activator activity"/>
    <property type="evidence" value="ECO:0007669"/>
    <property type="project" value="TreeGrafter"/>
</dbReference>
<evidence type="ECO:0000256" key="11">
    <source>
        <dbReference type="ARBA" id="ARBA00023136"/>
    </source>
</evidence>
<evidence type="ECO:0000259" key="15">
    <source>
        <dbReference type="PROSITE" id="PS50109"/>
    </source>
</evidence>
<comment type="similarity">
    <text evidence="2">In the N-terminal section; belongs to the phytochrome family.</text>
</comment>